<reference evidence="3" key="1">
    <citation type="journal article" date="2013" name="Genome Announc.">
        <title>Draft Genome Sequence of Streptomyces bottropensis ATCC 25435, a Bottromycin-Producing Actinomycete.</title>
        <authorList>
            <person name="Zhang H."/>
            <person name="Zhou W."/>
            <person name="Zhuang Y."/>
            <person name="Liang X."/>
            <person name="Liu T."/>
        </authorList>
    </citation>
    <scope>NUCLEOTIDE SEQUENCE [LARGE SCALE GENOMIC DNA]</scope>
    <source>
        <strain evidence="3">ATCC 25435</strain>
    </source>
</reference>
<sequence length="47" mass="4719">MRGAGTARAVRDGRAARYGTDGRPHGPAGVRAACPSAGDAQPVTLSR</sequence>
<accession>M3DGT1</accession>
<proteinExistence type="predicted"/>
<organism evidence="2 3">
    <name type="scientific">Streptomyces bottropensis ATCC 25435</name>
    <dbReference type="NCBI Taxonomy" id="1054862"/>
    <lineage>
        <taxon>Bacteria</taxon>
        <taxon>Bacillati</taxon>
        <taxon>Actinomycetota</taxon>
        <taxon>Actinomycetes</taxon>
        <taxon>Kitasatosporales</taxon>
        <taxon>Streptomycetaceae</taxon>
        <taxon>Streptomyces</taxon>
    </lineage>
</organism>
<evidence type="ECO:0000256" key="1">
    <source>
        <dbReference type="SAM" id="MobiDB-lite"/>
    </source>
</evidence>
<evidence type="ECO:0000313" key="2">
    <source>
        <dbReference type="EMBL" id="EMF55922.1"/>
    </source>
</evidence>
<evidence type="ECO:0000313" key="3">
    <source>
        <dbReference type="Proteomes" id="UP000030760"/>
    </source>
</evidence>
<dbReference type="EMBL" id="KB405067">
    <property type="protein sequence ID" value="EMF55922.1"/>
    <property type="molecule type" value="Genomic_DNA"/>
</dbReference>
<feature type="compositionally biased region" description="Basic and acidic residues" evidence="1">
    <location>
        <begin position="9"/>
        <end position="24"/>
    </location>
</feature>
<dbReference type="Proteomes" id="UP000030760">
    <property type="component" value="Unassembled WGS sequence"/>
</dbReference>
<gene>
    <name evidence="2" type="ORF">SBD_3234</name>
</gene>
<protein>
    <submittedName>
        <fullName evidence="2">Uncharacterized protein</fullName>
    </submittedName>
</protein>
<feature type="region of interest" description="Disordered" evidence="1">
    <location>
        <begin position="1"/>
        <end position="47"/>
    </location>
</feature>
<name>M3DGT1_9ACTN</name>
<dbReference type="AlphaFoldDB" id="M3DGT1"/>